<protein>
    <submittedName>
        <fullName evidence="1">Uncharacterized protein</fullName>
    </submittedName>
</protein>
<name>A0ABQ4GN88_9ACTN</name>
<proteinExistence type="predicted"/>
<comment type="caution">
    <text evidence="1">The sequence shown here is derived from an EMBL/GenBank/DDBJ whole genome shotgun (WGS) entry which is preliminary data.</text>
</comment>
<accession>A0ABQ4GN88</accession>
<evidence type="ECO:0000313" key="1">
    <source>
        <dbReference type="EMBL" id="GIH62853.1"/>
    </source>
</evidence>
<keyword evidence="2" id="KW-1185">Reference proteome</keyword>
<dbReference type="EMBL" id="BOOF01000018">
    <property type="protein sequence ID" value="GIH62853.1"/>
    <property type="molecule type" value="Genomic_DNA"/>
</dbReference>
<reference evidence="1 2" key="1">
    <citation type="submission" date="2021-01" db="EMBL/GenBank/DDBJ databases">
        <title>Whole genome shotgun sequence of Microbispora siamensis NBRC 104113.</title>
        <authorList>
            <person name="Komaki H."/>
            <person name="Tamura T."/>
        </authorList>
    </citation>
    <scope>NUCLEOTIDE SEQUENCE [LARGE SCALE GENOMIC DNA]</scope>
    <source>
        <strain evidence="1 2">NBRC 104113</strain>
    </source>
</reference>
<gene>
    <name evidence="1" type="ORF">Msi02_36700</name>
</gene>
<sequence length="73" mass="7550">MVAGVRTQVLEPANRPVKPADVLVVGVIETVAPDVVVTGAESPAFVPQADSRAPSPIAPIPATAVRRLTLWPS</sequence>
<evidence type="ECO:0000313" key="2">
    <source>
        <dbReference type="Proteomes" id="UP000660454"/>
    </source>
</evidence>
<dbReference type="Proteomes" id="UP000660454">
    <property type="component" value="Unassembled WGS sequence"/>
</dbReference>
<organism evidence="1 2">
    <name type="scientific">Microbispora siamensis</name>
    <dbReference type="NCBI Taxonomy" id="564413"/>
    <lineage>
        <taxon>Bacteria</taxon>
        <taxon>Bacillati</taxon>
        <taxon>Actinomycetota</taxon>
        <taxon>Actinomycetes</taxon>
        <taxon>Streptosporangiales</taxon>
        <taxon>Streptosporangiaceae</taxon>
        <taxon>Microbispora</taxon>
    </lineage>
</organism>